<accession>A0A5M9NWP0</accession>
<gene>
    <name evidence="1" type="ORF">F4W18_12855</name>
</gene>
<evidence type="ECO:0000313" key="2">
    <source>
        <dbReference type="Proteomes" id="UP000322521"/>
    </source>
</evidence>
<organism evidence="1 2">
    <name type="scientific">Vibrio gigantis</name>
    <dbReference type="NCBI Taxonomy" id="296199"/>
    <lineage>
        <taxon>Bacteria</taxon>
        <taxon>Pseudomonadati</taxon>
        <taxon>Pseudomonadota</taxon>
        <taxon>Gammaproteobacteria</taxon>
        <taxon>Vibrionales</taxon>
        <taxon>Vibrionaceae</taxon>
        <taxon>Vibrio</taxon>
    </lineage>
</organism>
<dbReference type="EMBL" id="VXJS01000007">
    <property type="protein sequence ID" value="KAA8675509.1"/>
    <property type="molecule type" value="Genomic_DNA"/>
</dbReference>
<dbReference type="RefSeq" id="WP_081231382.1">
    <property type="nucleotide sequence ID" value="NZ_AP025494.1"/>
</dbReference>
<dbReference type="AlphaFoldDB" id="A0A5M9NWP0"/>
<comment type="caution">
    <text evidence="1">The sequence shown here is derived from an EMBL/GenBank/DDBJ whole genome shotgun (WGS) entry which is preliminary data.</text>
</comment>
<proteinExistence type="predicted"/>
<keyword evidence="2" id="KW-1185">Reference proteome</keyword>
<protein>
    <submittedName>
        <fullName evidence="1">Uncharacterized protein</fullName>
    </submittedName>
</protein>
<dbReference type="OrthoDB" id="6624922at2"/>
<name>A0A5M9NWP0_9VIBR</name>
<reference evidence="1 2" key="1">
    <citation type="submission" date="2019-09" db="EMBL/GenBank/DDBJ databases">
        <title>Draft genome sequence of various Type strains from the CCUG.</title>
        <authorList>
            <person name="Pineiro-Iglesias B."/>
            <person name="Tunovic T."/>
            <person name="Unosson C."/>
            <person name="Inganas E."/>
            <person name="Ohlen M."/>
            <person name="Cardew S."/>
            <person name="Jensie-Markopoulos S."/>
            <person name="Salva-Serra F."/>
            <person name="Jaen-Luchoro D."/>
            <person name="Karlsson R."/>
            <person name="Svensson-Stadler L."/>
            <person name="Chun J."/>
            <person name="Moore E."/>
        </authorList>
    </citation>
    <scope>NUCLEOTIDE SEQUENCE [LARGE SCALE GENOMIC DNA]</scope>
    <source>
        <strain evidence="1 2">CCUG 56969T</strain>
    </source>
</reference>
<evidence type="ECO:0000313" key="1">
    <source>
        <dbReference type="EMBL" id="KAA8675509.1"/>
    </source>
</evidence>
<dbReference type="Proteomes" id="UP000322521">
    <property type="component" value="Unassembled WGS sequence"/>
</dbReference>
<sequence length="174" mass="19662">MITSDMLLTAAKPFGLPIVAIDDIEADARSLNRTRRDNPTTQFLWVVKPCGSVLFPIGKGVNPHFVTFCFEASHQAFLIKNDDIFPIETEEAEQLSCKLPFDVTGIRYQETLVRKVTQLLSHACVHSSALAECSLDENSSWKSWQRWFEDLNHPVMAAFMSLCIQRSIELTEAN</sequence>